<protein>
    <recommendedName>
        <fullName evidence="4">Threonylcarbamoyl-AMP synthase</fullName>
        <ecNumber evidence="3">2.7.7.87</ecNumber>
    </recommendedName>
</protein>
<evidence type="ECO:0000313" key="12">
    <source>
        <dbReference type="Proteomes" id="UP001166674"/>
    </source>
</evidence>
<sequence length="123" mass="13335">MGSARNGRLLCLPSPALAVLGAQLLQFWGNSVQATSPECTGWTKALWAALMARSTGPVTLVMECSEELNKDLNLFTPLVGIQIPPDHAFMRDLAQMFERPLALTSANLSSQASSLNDEEFQDL</sequence>
<comment type="subcellular location">
    <subcellularLocation>
        <location evidence="1">Cytoplasm</location>
    </subcellularLocation>
</comment>
<evidence type="ECO:0000313" key="10">
    <source>
        <dbReference type="EMBL" id="MBZ3887578.1"/>
    </source>
</evidence>
<feature type="domain" description="YrdC-like" evidence="9">
    <location>
        <begin position="32"/>
        <end position="120"/>
    </location>
</feature>
<dbReference type="GO" id="GO:0061710">
    <property type="term" value="F:L-threonylcarbamoyladenylate synthase"/>
    <property type="evidence" value="ECO:0007669"/>
    <property type="project" value="UniProtKB-EC"/>
</dbReference>
<comment type="caution">
    <text evidence="10">The sequence shown here is derived from an EMBL/GenBank/DDBJ whole genome shotgun (WGS) entry which is preliminary data.</text>
</comment>
<name>A0AA41T474_SCICA</name>
<dbReference type="GO" id="GO:0000049">
    <property type="term" value="F:tRNA binding"/>
    <property type="evidence" value="ECO:0007669"/>
    <property type="project" value="TreeGrafter"/>
</dbReference>
<feature type="chain" id="PRO_5041630298" description="Threonylcarbamoyl-AMP synthase" evidence="8">
    <location>
        <begin position="19"/>
        <end position="123"/>
    </location>
</feature>
<dbReference type="EMBL" id="JAATJV010453092">
    <property type="protein sequence ID" value="MBZ3891770.1"/>
    <property type="molecule type" value="Genomic_DNA"/>
</dbReference>
<dbReference type="InterPro" id="IPR006070">
    <property type="entry name" value="Sua5-like_dom"/>
</dbReference>
<dbReference type="Proteomes" id="UP001166674">
    <property type="component" value="Unassembled WGS sequence"/>
</dbReference>
<evidence type="ECO:0000256" key="6">
    <source>
        <dbReference type="ARBA" id="ARBA00022679"/>
    </source>
</evidence>
<dbReference type="InterPro" id="IPR017945">
    <property type="entry name" value="DHBP_synth_RibB-like_a/b_dom"/>
</dbReference>
<dbReference type="SUPFAM" id="SSF55821">
    <property type="entry name" value="YrdC/RibB"/>
    <property type="match status" value="1"/>
</dbReference>
<dbReference type="PANTHER" id="PTHR17490">
    <property type="entry name" value="SUA5"/>
    <property type="match status" value="1"/>
</dbReference>
<evidence type="ECO:0000259" key="9">
    <source>
        <dbReference type="Pfam" id="PF01300"/>
    </source>
</evidence>
<dbReference type="Gene3D" id="3.90.870.10">
    <property type="entry name" value="DHBP synthase"/>
    <property type="match status" value="1"/>
</dbReference>
<evidence type="ECO:0000256" key="7">
    <source>
        <dbReference type="ARBA" id="ARBA00048366"/>
    </source>
</evidence>
<evidence type="ECO:0000313" key="11">
    <source>
        <dbReference type="EMBL" id="MBZ3891770.1"/>
    </source>
</evidence>
<dbReference type="AlphaFoldDB" id="A0AA41T474"/>
<keyword evidence="5" id="KW-0963">Cytoplasm</keyword>
<evidence type="ECO:0000256" key="5">
    <source>
        <dbReference type="ARBA" id="ARBA00022490"/>
    </source>
</evidence>
<evidence type="ECO:0000256" key="2">
    <source>
        <dbReference type="ARBA" id="ARBA00007663"/>
    </source>
</evidence>
<dbReference type="GO" id="GO:0003725">
    <property type="term" value="F:double-stranded RNA binding"/>
    <property type="evidence" value="ECO:0007669"/>
    <property type="project" value="InterPro"/>
</dbReference>
<proteinExistence type="inferred from homology"/>
<dbReference type="GO" id="GO:0005737">
    <property type="term" value="C:cytoplasm"/>
    <property type="evidence" value="ECO:0007669"/>
    <property type="project" value="UniProtKB-SubCell"/>
</dbReference>
<keyword evidence="12" id="KW-1185">Reference proteome</keyword>
<comment type="similarity">
    <text evidence="2">Belongs to the SUA5 family.</text>
</comment>
<dbReference type="EMBL" id="JAATJV010416962">
    <property type="protein sequence ID" value="MBZ3887578.1"/>
    <property type="molecule type" value="Genomic_DNA"/>
</dbReference>
<feature type="signal peptide" evidence="8">
    <location>
        <begin position="1"/>
        <end position="18"/>
    </location>
</feature>
<dbReference type="EC" id="2.7.7.87" evidence="3"/>
<comment type="catalytic activity">
    <reaction evidence="7">
        <text>L-threonine + hydrogencarbonate + ATP = L-threonylcarbamoyladenylate + diphosphate + H2O</text>
        <dbReference type="Rhea" id="RHEA:36407"/>
        <dbReference type="ChEBI" id="CHEBI:15377"/>
        <dbReference type="ChEBI" id="CHEBI:17544"/>
        <dbReference type="ChEBI" id="CHEBI:30616"/>
        <dbReference type="ChEBI" id="CHEBI:33019"/>
        <dbReference type="ChEBI" id="CHEBI:57926"/>
        <dbReference type="ChEBI" id="CHEBI:73682"/>
        <dbReference type="EC" id="2.7.7.87"/>
    </reaction>
</comment>
<accession>A0AA41T474</accession>
<evidence type="ECO:0000256" key="4">
    <source>
        <dbReference type="ARBA" id="ARBA00015492"/>
    </source>
</evidence>
<reference evidence="10" key="1">
    <citation type="submission" date="2020-03" db="EMBL/GenBank/DDBJ databases">
        <title>Studies in the Genomics of Life Span.</title>
        <authorList>
            <person name="Glass D."/>
        </authorList>
    </citation>
    <scope>NUCLEOTIDE SEQUENCE</scope>
    <source>
        <strain evidence="10">SUZIE</strain>
        <tissue evidence="10">Muscle</tissue>
    </source>
</reference>
<evidence type="ECO:0000256" key="8">
    <source>
        <dbReference type="SAM" id="SignalP"/>
    </source>
</evidence>
<keyword evidence="8" id="KW-0732">Signal</keyword>
<dbReference type="GO" id="GO:0006450">
    <property type="term" value="P:regulation of translational fidelity"/>
    <property type="evidence" value="ECO:0007669"/>
    <property type="project" value="TreeGrafter"/>
</dbReference>
<dbReference type="InterPro" id="IPR050156">
    <property type="entry name" value="TC-AMP_synthase_SUA5"/>
</dbReference>
<evidence type="ECO:0000256" key="1">
    <source>
        <dbReference type="ARBA" id="ARBA00004496"/>
    </source>
</evidence>
<dbReference type="PANTHER" id="PTHR17490:SF10">
    <property type="entry name" value="THREONYLCARBAMOYL-AMP SYNTHASE"/>
    <property type="match status" value="1"/>
</dbReference>
<evidence type="ECO:0000256" key="3">
    <source>
        <dbReference type="ARBA" id="ARBA00012584"/>
    </source>
</evidence>
<gene>
    <name evidence="10" type="ORF">SUZIE_193655</name>
    <name evidence="11" type="ORF">SUZIE_214715</name>
</gene>
<organism evidence="10 12">
    <name type="scientific">Sciurus carolinensis</name>
    <name type="common">Eastern gray squirrel</name>
    <dbReference type="NCBI Taxonomy" id="30640"/>
    <lineage>
        <taxon>Eukaryota</taxon>
        <taxon>Metazoa</taxon>
        <taxon>Chordata</taxon>
        <taxon>Craniata</taxon>
        <taxon>Vertebrata</taxon>
        <taxon>Euteleostomi</taxon>
        <taxon>Mammalia</taxon>
        <taxon>Eutheria</taxon>
        <taxon>Euarchontoglires</taxon>
        <taxon>Glires</taxon>
        <taxon>Rodentia</taxon>
        <taxon>Sciuromorpha</taxon>
        <taxon>Sciuridae</taxon>
        <taxon>Sciurinae</taxon>
        <taxon>Sciurini</taxon>
        <taxon>Sciurus</taxon>
    </lineage>
</organism>
<dbReference type="Pfam" id="PF01300">
    <property type="entry name" value="Sua5_yciO_yrdC"/>
    <property type="match status" value="1"/>
</dbReference>
<keyword evidence="6" id="KW-0808">Transferase</keyword>